<dbReference type="EMBL" id="MU970238">
    <property type="protein sequence ID" value="KAK9319041.1"/>
    <property type="molecule type" value="Genomic_DNA"/>
</dbReference>
<comment type="caution">
    <text evidence="1">The sequence shown here is derived from an EMBL/GenBank/DDBJ whole genome shotgun (WGS) entry which is preliminary data.</text>
</comment>
<protein>
    <submittedName>
        <fullName evidence="1">Uncharacterized protein</fullName>
    </submittedName>
</protein>
<evidence type="ECO:0000313" key="1">
    <source>
        <dbReference type="EMBL" id="KAK9319041.1"/>
    </source>
</evidence>
<evidence type="ECO:0000313" key="2">
    <source>
        <dbReference type="Proteomes" id="UP001489719"/>
    </source>
</evidence>
<sequence>MGDNVFGSFGIICFTAFTYISLFIDDPERVCLIFPLPYTACVTNCEILAACTLVPVNEVYKCKCVAATWYRVARCWVLWHKS</sequence>
<keyword evidence="2" id="KW-1185">Reference proteome</keyword>
<organism evidence="1 2">
    <name type="scientific">Lipomyces orientalis</name>
    <dbReference type="NCBI Taxonomy" id="1233043"/>
    <lineage>
        <taxon>Eukaryota</taxon>
        <taxon>Fungi</taxon>
        <taxon>Dikarya</taxon>
        <taxon>Ascomycota</taxon>
        <taxon>Saccharomycotina</taxon>
        <taxon>Lipomycetes</taxon>
        <taxon>Lipomycetales</taxon>
        <taxon>Lipomycetaceae</taxon>
        <taxon>Lipomyces</taxon>
    </lineage>
</organism>
<dbReference type="Proteomes" id="UP001489719">
    <property type="component" value="Unassembled WGS sequence"/>
</dbReference>
<reference evidence="2" key="1">
    <citation type="journal article" date="2024" name="Front. Bioeng. Biotechnol.">
        <title>Genome-scale model development and genomic sequencing of the oleaginous clade Lipomyces.</title>
        <authorList>
            <person name="Czajka J.J."/>
            <person name="Han Y."/>
            <person name="Kim J."/>
            <person name="Mondo S.J."/>
            <person name="Hofstad B.A."/>
            <person name="Robles A."/>
            <person name="Haridas S."/>
            <person name="Riley R."/>
            <person name="LaButti K."/>
            <person name="Pangilinan J."/>
            <person name="Andreopoulos W."/>
            <person name="Lipzen A."/>
            <person name="Yan J."/>
            <person name="Wang M."/>
            <person name="Ng V."/>
            <person name="Grigoriev I.V."/>
            <person name="Spatafora J.W."/>
            <person name="Magnuson J.K."/>
            <person name="Baker S.E."/>
            <person name="Pomraning K.R."/>
        </authorList>
    </citation>
    <scope>NUCLEOTIDE SEQUENCE [LARGE SCALE GENOMIC DNA]</scope>
    <source>
        <strain evidence="2">CBS 10300</strain>
    </source>
</reference>
<accession>A0ACC3TE37</accession>
<name>A0ACC3TE37_9ASCO</name>
<gene>
    <name evidence="1" type="ORF">V1517DRAFT_333800</name>
</gene>
<proteinExistence type="predicted"/>